<reference evidence="1 2" key="1">
    <citation type="journal article" date="2018" name="Biotechnol. Adv.">
        <title>Improved genomic resources and new bioinformatic workflow for the carcinogenic parasite Clonorchis sinensis: Biotechnological implications.</title>
        <authorList>
            <person name="Wang D."/>
            <person name="Korhonen P.K."/>
            <person name="Gasser R.B."/>
            <person name="Young N.D."/>
        </authorList>
    </citation>
    <scope>NUCLEOTIDE SEQUENCE [LARGE SCALE GENOMIC DNA]</scope>
    <source>
        <strain evidence="1">Cs-k2</strain>
    </source>
</reference>
<name>A0A419Q3Z6_CLOSI</name>
<protein>
    <submittedName>
        <fullName evidence="1">Uncharacterized protein</fullName>
    </submittedName>
</protein>
<evidence type="ECO:0000313" key="1">
    <source>
        <dbReference type="EMBL" id="KAG5445501.1"/>
    </source>
</evidence>
<keyword evidence="2" id="KW-1185">Reference proteome</keyword>
<evidence type="ECO:0000313" key="2">
    <source>
        <dbReference type="Proteomes" id="UP000286415"/>
    </source>
</evidence>
<dbReference type="Proteomes" id="UP000286415">
    <property type="component" value="Unassembled WGS sequence"/>
</dbReference>
<organism evidence="1 2">
    <name type="scientific">Clonorchis sinensis</name>
    <name type="common">Chinese liver fluke</name>
    <dbReference type="NCBI Taxonomy" id="79923"/>
    <lineage>
        <taxon>Eukaryota</taxon>
        <taxon>Metazoa</taxon>
        <taxon>Spiralia</taxon>
        <taxon>Lophotrochozoa</taxon>
        <taxon>Platyhelminthes</taxon>
        <taxon>Trematoda</taxon>
        <taxon>Digenea</taxon>
        <taxon>Opisthorchiida</taxon>
        <taxon>Opisthorchiata</taxon>
        <taxon>Opisthorchiidae</taxon>
        <taxon>Clonorchis</taxon>
    </lineage>
</organism>
<dbReference type="InParanoid" id="A0A419Q3Z6"/>
<dbReference type="EMBL" id="NIRI02000056">
    <property type="protein sequence ID" value="KAG5445501.1"/>
    <property type="molecule type" value="Genomic_DNA"/>
</dbReference>
<sequence length="287" mass="32164">MLRDIVRRGPTAPSMALVYPSHCLQCIALLPISPIKGPLTTCYLHVNSSATDSNAQLRNCGRYNHCTTSLGNLAASQSSCFLWVAWQLGTERGLQLNDLEKVDVKTSQLATDRSVGNHYFSNNLHNDNSSKLSYCSSVLLMKPFRKRTQTMDGYILWHFTMYSTGGAESAQGSAPDRKVIGGQHYCRFVGQRISLYKRRKADIREDIPLTSLIGSIHRYTPSPFKGRPDATVARLPPSGRLQQRLLRRQACCRPQSNFLINRKARMSTVHQHKRGLACGWLYGSTMS</sequence>
<comment type="caution">
    <text evidence="1">The sequence shown here is derived from an EMBL/GenBank/DDBJ whole genome shotgun (WGS) entry which is preliminary data.</text>
</comment>
<dbReference type="AlphaFoldDB" id="A0A419Q3Z6"/>
<gene>
    <name evidence="1" type="ORF">CSKR_100987</name>
</gene>
<reference evidence="1 2" key="2">
    <citation type="journal article" date="2021" name="Genomics">
        <title>High-quality reference genome for Clonorchis sinensis.</title>
        <authorList>
            <person name="Young N.D."/>
            <person name="Stroehlein A.J."/>
            <person name="Kinkar L."/>
            <person name="Wang T."/>
            <person name="Sohn W.M."/>
            <person name="Chang B.C.H."/>
            <person name="Kaur P."/>
            <person name="Weisz D."/>
            <person name="Dudchenko O."/>
            <person name="Aiden E.L."/>
            <person name="Korhonen P.K."/>
            <person name="Gasser R.B."/>
        </authorList>
    </citation>
    <scope>NUCLEOTIDE SEQUENCE [LARGE SCALE GENOMIC DNA]</scope>
    <source>
        <strain evidence="1">Cs-k2</strain>
    </source>
</reference>
<proteinExistence type="predicted"/>
<accession>A0A419Q3Z6</accession>